<dbReference type="PANTHER" id="PTHR13315">
    <property type="entry name" value="METALLO PHOSPHOESTERASE RELATED"/>
    <property type="match status" value="1"/>
</dbReference>
<keyword evidence="1 2" id="KW-0472">Membrane</keyword>
<dbReference type="AlphaFoldDB" id="A0A420J225"/>
<name>A0A420J225_9PEZI</name>
<dbReference type="InterPro" id="IPR033308">
    <property type="entry name" value="PGAP5/Cdc1/Ted1"/>
</dbReference>
<reference evidence="3 4" key="1">
    <citation type="journal article" date="2018" name="BMC Genomics">
        <title>Comparative genome analyses reveal sequence features reflecting distinct modes of host-adaptation between dicot and monocot powdery mildew.</title>
        <authorList>
            <person name="Wu Y."/>
            <person name="Ma X."/>
            <person name="Pan Z."/>
            <person name="Kale S.D."/>
            <person name="Song Y."/>
            <person name="King H."/>
            <person name="Zhang Q."/>
            <person name="Presley C."/>
            <person name="Deng X."/>
            <person name="Wei C.I."/>
            <person name="Xiao S."/>
        </authorList>
    </citation>
    <scope>NUCLEOTIDE SEQUENCE [LARGE SCALE GENOMIC DNA]</scope>
    <source>
        <strain evidence="3">UCSC1</strain>
    </source>
</reference>
<gene>
    <name evidence="3" type="ORF">GcC1_032011</name>
</gene>
<dbReference type="GO" id="GO:0005783">
    <property type="term" value="C:endoplasmic reticulum"/>
    <property type="evidence" value="ECO:0007669"/>
    <property type="project" value="TreeGrafter"/>
</dbReference>
<dbReference type="GO" id="GO:0016020">
    <property type="term" value="C:membrane"/>
    <property type="evidence" value="ECO:0007669"/>
    <property type="project" value="GOC"/>
</dbReference>
<protein>
    <submittedName>
        <fullName evidence="3">Protein TED1</fullName>
    </submittedName>
</protein>
<evidence type="ECO:0000313" key="4">
    <source>
        <dbReference type="Proteomes" id="UP000285405"/>
    </source>
</evidence>
<dbReference type="GO" id="GO:0006506">
    <property type="term" value="P:GPI anchor biosynthetic process"/>
    <property type="evidence" value="ECO:0007669"/>
    <property type="project" value="InterPro"/>
</dbReference>
<feature type="transmembrane region" description="Helical" evidence="2">
    <location>
        <begin position="493"/>
        <end position="513"/>
    </location>
</feature>
<proteinExistence type="predicted"/>
<organism evidence="3 4">
    <name type="scientific">Golovinomyces cichoracearum</name>
    <dbReference type="NCBI Taxonomy" id="62708"/>
    <lineage>
        <taxon>Eukaryota</taxon>
        <taxon>Fungi</taxon>
        <taxon>Dikarya</taxon>
        <taxon>Ascomycota</taxon>
        <taxon>Pezizomycotina</taxon>
        <taxon>Leotiomycetes</taxon>
        <taxon>Erysiphales</taxon>
        <taxon>Erysiphaceae</taxon>
        <taxon>Golovinomyces</taxon>
    </lineage>
</organism>
<dbReference type="OrthoDB" id="9984693at2759"/>
<keyword evidence="2" id="KW-0812">Transmembrane</keyword>
<dbReference type="Gene3D" id="3.60.21.10">
    <property type="match status" value="1"/>
</dbReference>
<keyword evidence="2" id="KW-1133">Transmembrane helix</keyword>
<feature type="transmembrane region" description="Helical" evidence="2">
    <location>
        <begin position="9"/>
        <end position="28"/>
    </location>
</feature>
<dbReference type="EMBL" id="MCBR01003289">
    <property type="protein sequence ID" value="RKF80803.1"/>
    <property type="molecule type" value="Genomic_DNA"/>
</dbReference>
<evidence type="ECO:0000256" key="2">
    <source>
        <dbReference type="SAM" id="Phobius"/>
    </source>
</evidence>
<dbReference type="InterPro" id="IPR029052">
    <property type="entry name" value="Metallo-depent_PP-like"/>
</dbReference>
<accession>A0A420J225</accession>
<dbReference type="SUPFAM" id="SSF56300">
    <property type="entry name" value="Metallo-dependent phosphatases"/>
    <property type="match status" value="1"/>
</dbReference>
<sequence length="537" mass="61680">MSLTYAPRLALRFLVLISILSSTYLYFYPVFHLCAFPSSEANVGSEYMNTLRYHLSYPVSPNDQNKTAPFRLLVLADPQLEGDSSIGDIQATSFPNLKRFLTHLQQNRSIFPLRTLRLCLHDLVDFYLDDIPKSLKVWHKRLDHIGNDYFLGHIYKTIHWWTNPTHVTVLGDLIGSQWVDDEEFENRGRRFWNRVFKGGLKVAENLVSTSSNGEPQKMVLGEDGENWARRIINIVGNHDIGYAGDMSSARLERFTKVFGKYNYELRFEAPVKKSSSQPVNTKSHVPELRIIILNNLNLDVPTGSTELQEETYSFLNSVIASSPEVGRSAHFTLVLTHIPLFKREGICNDGPLFRYYDGEYQNGVKEQYLLSQDASKNILEGIFGKSGKTDVPGEGFGRNGVILNGHDHEGCDVLHYINQSMSHEAQWNATRWDSPLSHSIRRGSRLPTLREITIRSMMGAYDSNAGLMSLWFDETTWDWKFEFTNCRFGKQHIWWVIHVLDLITFCTLVWYGIHNLTKRFPRTSLRLASNPKDNTQT</sequence>
<comment type="caution">
    <text evidence="3">The sequence shown here is derived from an EMBL/GenBank/DDBJ whole genome shotgun (WGS) entry which is preliminary data.</text>
</comment>
<dbReference type="PANTHER" id="PTHR13315:SF1">
    <property type="entry name" value="PROTEIN TED1"/>
    <property type="match status" value="1"/>
</dbReference>
<evidence type="ECO:0000313" key="3">
    <source>
        <dbReference type="EMBL" id="RKF80803.1"/>
    </source>
</evidence>
<evidence type="ECO:0000256" key="1">
    <source>
        <dbReference type="ARBA" id="ARBA00023136"/>
    </source>
</evidence>
<dbReference type="Proteomes" id="UP000285405">
    <property type="component" value="Unassembled WGS sequence"/>
</dbReference>